<accession>A0A9P7B2E1</accession>
<organism evidence="1 2">
    <name type="scientific">Maudiozyma exigua</name>
    <name type="common">Yeast</name>
    <name type="synonym">Kazachstania exigua</name>
    <dbReference type="NCBI Taxonomy" id="34358"/>
    <lineage>
        <taxon>Eukaryota</taxon>
        <taxon>Fungi</taxon>
        <taxon>Dikarya</taxon>
        <taxon>Ascomycota</taxon>
        <taxon>Saccharomycotina</taxon>
        <taxon>Saccharomycetes</taxon>
        <taxon>Saccharomycetales</taxon>
        <taxon>Saccharomycetaceae</taxon>
        <taxon>Maudiozyma</taxon>
    </lineage>
</organism>
<dbReference type="EMBL" id="PUHR01000332">
    <property type="protein sequence ID" value="KAG0654613.1"/>
    <property type="molecule type" value="Genomic_DNA"/>
</dbReference>
<sequence>MRHDLLKYPVIKDNHQLPASLIGLRVNVTSVIVQACDNSSNSYLHKIETCLDYANEIINCLSADTHLEPVLSPELAITLINCSIFYSKMASDLLERANTSNDPKNKLWAIAGEQVKKGLGLLHFLNNFLIEHNIITEFTEQLNRHIEEYQILYQLSIIVLSFLKLKIIMSNPEGTKLDLQTNDLGSTAALCVFNSKLCTGCYNSALGLRKSNLITKQLLSFLQGSIFLLMSIDKFNVDEVGIAIGMLDEVINEFSIIIPRETITKTLLEKESSSKFSKSGLLKRKDLIKSKLHHTSNKSSKLLTNNGSHTLLPVLFDVLNDFLVPLIVLLRYVYQRTNDKVTFKPVEKNIEVLKSKLPLGKSPKMKGEQWIFNHGKLKTESSQKSNS</sequence>
<evidence type="ECO:0000313" key="1">
    <source>
        <dbReference type="EMBL" id="KAG0654613.1"/>
    </source>
</evidence>
<keyword evidence="2" id="KW-1185">Reference proteome</keyword>
<dbReference type="Proteomes" id="UP000750334">
    <property type="component" value="Unassembled WGS sequence"/>
</dbReference>
<dbReference type="Pfam" id="PF17306">
    <property type="entry name" value="DUF5355"/>
    <property type="match status" value="1"/>
</dbReference>
<proteinExistence type="predicted"/>
<comment type="caution">
    <text evidence="1">The sequence shown here is derived from an EMBL/GenBank/DDBJ whole genome shotgun (WGS) entry which is preliminary data.</text>
</comment>
<evidence type="ECO:0000313" key="2">
    <source>
        <dbReference type="Proteomes" id="UP000750334"/>
    </source>
</evidence>
<dbReference type="AlphaFoldDB" id="A0A9P7B2E1"/>
<dbReference type="InterPro" id="IPR035278">
    <property type="entry name" value="DUF5355"/>
</dbReference>
<feature type="non-terminal residue" evidence="1">
    <location>
        <position position="387"/>
    </location>
</feature>
<gene>
    <name evidence="1" type="ORF">C6P45_003340</name>
</gene>
<protein>
    <submittedName>
        <fullName evidence="1">Uncharacterized protein</fullName>
    </submittedName>
</protein>
<name>A0A9P7B2E1_MAUEX</name>
<dbReference type="OrthoDB" id="4031940at2759"/>
<reference evidence="1 2" key="1">
    <citation type="submission" date="2020-11" db="EMBL/GenBank/DDBJ databases">
        <title>Kefir isolates.</title>
        <authorList>
            <person name="Marcisauskas S."/>
            <person name="Kim Y."/>
            <person name="Blasche S."/>
        </authorList>
    </citation>
    <scope>NUCLEOTIDE SEQUENCE [LARGE SCALE GENOMIC DNA]</scope>
    <source>
        <strain evidence="1 2">OG2</strain>
    </source>
</reference>